<keyword evidence="9" id="KW-1185">Reference proteome</keyword>
<evidence type="ECO:0000256" key="2">
    <source>
        <dbReference type="ARBA" id="ARBA00023125"/>
    </source>
</evidence>
<evidence type="ECO:0000259" key="6">
    <source>
        <dbReference type="PROSITE" id="PS51898"/>
    </source>
</evidence>
<comment type="similarity">
    <text evidence="1">Belongs to the 'phage' integrase family.</text>
</comment>
<dbReference type="OrthoDB" id="9803188at2"/>
<dbReference type="Gene3D" id="1.10.443.10">
    <property type="entry name" value="Intergrase catalytic core"/>
    <property type="match status" value="1"/>
</dbReference>
<proteinExistence type="inferred from homology"/>
<dbReference type="AlphaFoldDB" id="A0A5S4EVX4"/>
<dbReference type="GO" id="GO:0003677">
    <property type="term" value="F:DNA binding"/>
    <property type="evidence" value="ECO:0007669"/>
    <property type="project" value="UniProtKB-UniRule"/>
</dbReference>
<dbReference type="GO" id="GO:0015074">
    <property type="term" value="P:DNA integration"/>
    <property type="evidence" value="ECO:0007669"/>
    <property type="project" value="InterPro"/>
</dbReference>
<dbReference type="PROSITE" id="PS51900">
    <property type="entry name" value="CB"/>
    <property type="match status" value="1"/>
</dbReference>
<feature type="domain" description="Core-binding (CB)" evidence="7">
    <location>
        <begin position="26"/>
        <end position="124"/>
    </location>
</feature>
<keyword evidence="2 4" id="KW-0238">DNA-binding</keyword>
<dbReference type="PROSITE" id="PS51898">
    <property type="entry name" value="TYR_RECOMBINASE"/>
    <property type="match status" value="1"/>
</dbReference>
<keyword evidence="3" id="KW-0233">DNA recombination</keyword>
<dbReference type="SUPFAM" id="SSF56349">
    <property type="entry name" value="DNA breaking-rejoining enzymes"/>
    <property type="match status" value="1"/>
</dbReference>
<dbReference type="InterPro" id="IPR044068">
    <property type="entry name" value="CB"/>
</dbReference>
<evidence type="ECO:0000313" key="9">
    <source>
        <dbReference type="Proteomes" id="UP000309128"/>
    </source>
</evidence>
<evidence type="ECO:0000313" key="8">
    <source>
        <dbReference type="EMBL" id="TMR07755.1"/>
    </source>
</evidence>
<dbReference type="Gene3D" id="1.10.150.130">
    <property type="match status" value="1"/>
</dbReference>
<organism evidence="8 9">
    <name type="scientific">Nonomuraea turkmeniaca</name>
    <dbReference type="NCBI Taxonomy" id="103838"/>
    <lineage>
        <taxon>Bacteria</taxon>
        <taxon>Bacillati</taxon>
        <taxon>Actinomycetota</taxon>
        <taxon>Actinomycetes</taxon>
        <taxon>Streptosporangiales</taxon>
        <taxon>Streptosporangiaceae</taxon>
        <taxon>Nonomuraea</taxon>
    </lineage>
</organism>
<comment type="caution">
    <text evidence="8">The sequence shown here is derived from an EMBL/GenBank/DDBJ whole genome shotgun (WGS) entry which is preliminary data.</text>
</comment>
<dbReference type="InterPro" id="IPR013762">
    <property type="entry name" value="Integrase-like_cat_sf"/>
</dbReference>
<evidence type="ECO:0000256" key="3">
    <source>
        <dbReference type="ARBA" id="ARBA00023172"/>
    </source>
</evidence>
<evidence type="ECO:0000259" key="7">
    <source>
        <dbReference type="PROSITE" id="PS51900"/>
    </source>
</evidence>
<name>A0A5S4EVX4_9ACTN</name>
<dbReference type="PANTHER" id="PTHR30349">
    <property type="entry name" value="PHAGE INTEGRASE-RELATED"/>
    <property type="match status" value="1"/>
</dbReference>
<feature type="region of interest" description="Disordered" evidence="5">
    <location>
        <begin position="355"/>
        <end position="381"/>
    </location>
</feature>
<protein>
    <submittedName>
        <fullName evidence="8">Integrase</fullName>
    </submittedName>
</protein>
<accession>A0A5S4EVX4</accession>
<gene>
    <name evidence="8" type="ORF">ETD86_50695</name>
</gene>
<dbReference type="InterPro" id="IPR011010">
    <property type="entry name" value="DNA_brk_join_enz"/>
</dbReference>
<evidence type="ECO:0000256" key="4">
    <source>
        <dbReference type="PROSITE-ProRule" id="PRU01248"/>
    </source>
</evidence>
<dbReference type="RefSeq" id="WP_138673776.1">
    <property type="nucleotide sequence ID" value="NZ_VCKY01000352.1"/>
</dbReference>
<dbReference type="InterPro" id="IPR010998">
    <property type="entry name" value="Integrase_recombinase_N"/>
</dbReference>
<feature type="compositionally biased region" description="Basic and acidic residues" evidence="5">
    <location>
        <begin position="362"/>
        <end position="381"/>
    </location>
</feature>
<evidence type="ECO:0000256" key="1">
    <source>
        <dbReference type="ARBA" id="ARBA00008857"/>
    </source>
</evidence>
<dbReference type="Pfam" id="PF00589">
    <property type="entry name" value="Phage_integrase"/>
    <property type="match status" value="1"/>
</dbReference>
<sequence>MGDFTAERAILPSSGEAAWVVVDAAYDLHAEACAFLAALRASDRSPNTERVYAGRVALYLSWCQEERTDWRRAGLTGLARFLSWLRYEPMPSRRRGGIGLARRRAAATADAVVATSCEFLRFCAMHGLADKAVVENLFEPRYLRFLPPGYNAGEDGQHRVVRSRTIKLKTVEKPFEWLRPEQVAALMAATRNVRDRFLVALVSTTGLRIGETLGLHRQDMHFLSSSETLGCSTSGPHLHVRRRPDNCNGALAKSRYPRSIPVPETVIDFYADYTHERWQLLGEDENPFVFVNLYRPPLGRAMSYPAAKAMFDRLAKATGIAVWPHLLRHTAATTMLRQGTPRDVVQEVLGHASPASMQPYSHVDDQDKRDAVERVARQARR</sequence>
<dbReference type="EMBL" id="VCKY01000352">
    <property type="protein sequence ID" value="TMR07755.1"/>
    <property type="molecule type" value="Genomic_DNA"/>
</dbReference>
<dbReference type="InterPro" id="IPR050090">
    <property type="entry name" value="Tyrosine_recombinase_XerCD"/>
</dbReference>
<feature type="domain" description="Tyr recombinase" evidence="6">
    <location>
        <begin position="173"/>
        <end position="373"/>
    </location>
</feature>
<dbReference type="InterPro" id="IPR002104">
    <property type="entry name" value="Integrase_catalytic"/>
</dbReference>
<evidence type="ECO:0000256" key="5">
    <source>
        <dbReference type="SAM" id="MobiDB-lite"/>
    </source>
</evidence>
<dbReference type="GO" id="GO:0006310">
    <property type="term" value="P:DNA recombination"/>
    <property type="evidence" value="ECO:0007669"/>
    <property type="project" value="UniProtKB-KW"/>
</dbReference>
<dbReference type="PANTHER" id="PTHR30349:SF41">
    <property type="entry name" value="INTEGRASE_RECOMBINASE PROTEIN MJ0367-RELATED"/>
    <property type="match status" value="1"/>
</dbReference>
<dbReference type="Proteomes" id="UP000309128">
    <property type="component" value="Unassembled WGS sequence"/>
</dbReference>
<reference evidence="8 9" key="1">
    <citation type="submission" date="2019-05" db="EMBL/GenBank/DDBJ databases">
        <title>Draft genome sequence of Nonomuraea turkmeniaca DSM 43926.</title>
        <authorList>
            <person name="Saricaoglu S."/>
            <person name="Isik K."/>
        </authorList>
    </citation>
    <scope>NUCLEOTIDE SEQUENCE [LARGE SCALE GENOMIC DNA]</scope>
    <source>
        <strain evidence="8 9">DSM 43926</strain>
    </source>
</reference>